<keyword evidence="3 5" id="KW-0863">Zinc-finger</keyword>
<feature type="compositionally biased region" description="Basic and acidic residues" evidence="6">
    <location>
        <begin position="430"/>
        <end position="442"/>
    </location>
</feature>
<dbReference type="GO" id="GO:0032012">
    <property type="term" value="P:regulation of ARF protein signal transduction"/>
    <property type="evidence" value="ECO:0007669"/>
    <property type="project" value="TreeGrafter"/>
</dbReference>
<dbReference type="Pfam" id="PF01412">
    <property type="entry name" value="ArfGap"/>
    <property type="match status" value="1"/>
</dbReference>
<dbReference type="InterPro" id="IPR037278">
    <property type="entry name" value="ARFGAP/RecO"/>
</dbReference>
<dbReference type="GO" id="GO:0030100">
    <property type="term" value="P:regulation of endocytosis"/>
    <property type="evidence" value="ECO:0007669"/>
    <property type="project" value="TreeGrafter"/>
</dbReference>
<feature type="region of interest" description="Disordered" evidence="6">
    <location>
        <begin position="392"/>
        <end position="442"/>
    </location>
</feature>
<dbReference type="PANTHER" id="PTHR46395">
    <property type="entry name" value="ADP-RIBOSYLATION FACTOR GTPASE-ACTIVATING PROTEIN 1"/>
    <property type="match status" value="1"/>
</dbReference>
<evidence type="ECO:0000313" key="8">
    <source>
        <dbReference type="EMBL" id="PAV21350.1"/>
    </source>
</evidence>
<evidence type="ECO:0000256" key="4">
    <source>
        <dbReference type="ARBA" id="ARBA00022833"/>
    </source>
</evidence>
<evidence type="ECO:0000256" key="6">
    <source>
        <dbReference type="SAM" id="MobiDB-lite"/>
    </source>
</evidence>
<evidence type="ECO:0000256" key="1">
    <source>
        <dbReference type="ARBA" id="ARBA00022468"/>
    </source>
</evidence>
<accession>A0A286UP51</accession>
<dbReference type="InterPro" id="IPR038508">
    <property type="entry name" value="ArfGAP_dom_sf"/>
</dbReference>
<feature type="compositionally biased region" description="Polar residues" evidence="6">
    <location>
        <begin position="176"/>
        <end position="190"/>
    </location>
</feature>
<sequence>MDQTLAKKELQELIKREDLENKTCIDCSNPNPQWASLSFAVFMCLQCAGTHRSFGVHISFVRSVSMDTWQEDQIRRMKLGGNAPFRTFMKNYSPADAGGYKDGMGLHEKYHCWAASQYKEKLSAELEGKSWTPSLPPADFASSQGPSDVPGRPSSAQGLRKSRAAARSATGSSLRQDSSSPASFTKTPPQSSGNMSSSLSGSFSPESQKSANEAYFANLGAANASRPADLPPSQGGRYQGFGNTPSPSAGSQHPSYGLSSAAAPSLSDFQENPTAALSKGWSLFSSAIYGASRAVSETVIQPGLERVRDPTFQASIKGYVDEAGKRVNAVGHTANQWSKHQFGVDVADKVGGLVDTVKERVNGPGYEGYGALATSHEDADWDRYDDADDDGFFDSFNEKQSGGQTSSSTAGAASSSASASTSRAAPSTSTKKDDDWDEWKDF</sequence>
<keyword evidence="2" id="KW-0479">Metal-binding</keyword>
<dbReference type="STRING" id="2282107.A0A286UP51"/>
<dbReference type="PRINTS" id="PR00405">
    <property type="entry name" value="REVINTRACTNG"/>
</dbReference>
<feature type="compositionally biased region" description="Low complexity" evidence="6">
    <location>
        <begin position="401"/>
        <end position="429"/>
    </location>
</feature>
<gene>
    <name evidence="8" type="ORF">PNOK_0397700</name>
</gene>
<proteinExistence type="predicted"/>
<evidence type="ECO:0000313" key="9">
    <source>
        <dbReference type="Proteomes" id="UP000217199"/>
    </source>
</evidence>
<dbReference type="GO" id="GO:0008270">
    <property type="term" value="F:zinc ion binding"/>
    <property type="evidence" value="ECO:0007669"/>
    <property type="project" value="UniProtKB-KW"/>
</dbReference>
<evidence type="ECO:0000256" key="3">
    <source>
        <dbReference type="ARBA" id="ARBA00022771"/>
    </source>
</evidence>
<organism evidence="8 9">
    <name type="scientific">Pyrrhoderma noxium</name>
    <dbReference type="NCBI Taxonomy" id="2282107"/>
    <lineage>
        <taxon>Eukaryota</taxon>
        <taxon>Fungi</taxon>
        <taxon>Dikarya</taxon>
        <taxon>Basidiomycota</taxon>
        <taxon>Agaricomycotina</taxon>
        <taxon>Agaricomycetes</taxon>
        <taxon>Hymenochaetales</taxon>
        <taxon>Hymenochaetaceae</taxon>
        <taxon>Pyrrhoderma</taxon>
    </lineage>
</organism>
<protein>
    <submittedName>
        <fullName evidence="8">Ap-domain-containing</fullName>
    </submittedName>
</protein>
<feature type="domain" description="Arf-GAP" evidence="7">
    <location>
        <begin position="8"/>
        <end position="131"/>
    </location>
</feature>
<dbReference type="Proteomes" id="UP000217199">
    <property type="component" value="Unassembled WGS sequence"/>
</dbReference>
<dbReference type="OrthoDB" id="983479at2759"/>
<reference evidence="8 9" key="1">
    <citation type="journal article" date="2017" name="Mol. Ecol.">
        <title>Comparative and population genomic landscape of Phellinus noxius: A hypervariable fungus causing root rot in trees.</title>
        <authorList>
            <person name="Chung C.L."/>
            <person name="Lee T.J."/>
            <person name="Akiba M."/>
            <person name="Lee H.H."/>
            <person name="Kuo T.H."/>
            <person name="Liu D."/>
            <person name="Ke H.M."/>
            <person name="Yokoi T."/>
            <person name="Roa M.B."/>
            <person name="Lu M.J."/>
            <person name="Chang Y.Y."/>
            <person name="Ann P.J."/>
            <person name="Tsai J.N."/>
            <person name="Chen C.Y."/>
            <person name="Tzean S.S."/>
            <person name="Ota Y."/>
            <person name="Hattori T."/>
            <person name="Sahashi N."/>
            <person name="Liou R.F."/>
            <person name="Kikuchi T."/>
            <person name="Tsai I.J."/>
        </authorList>
    </citation>
    <scope>NUCLEOTIDE SEQUENCE [LARGE SCALE GENOMIC DNA]</scope>
    <source>
        <strain evidence="8 9">FFPRI411160</strain>
    </source>
</reference>
<feature type="region of interest" description="Disordered" evidence="6">
    <location>
        <begin position="133"/>
        <end position="207"/>
    </location>
</feature>
<feature type="compositionally biased region" description="Low complexity" evidence="6">
    <location>
        <begin position="191"/>
        <end position="207"/>
    </location>
</feature>
<dbReference type="SMART" id="SM00105">
    <property type="entry name" value="ArfGap"/>
    <property type="match status" value="1"/>
</dbReference>
<dbReference type="Gene3D" id="1.10.220.150">
    <property type="entry name" value="Arf GTPase activating protein"/>
    <property type="match status" value="1"/>
</dbReference>
<keyword evidence="9" id="KW-1185">Reference proteome</keyword>
<dbReference type="FunCoup" id="A0A286UP51">
    <property type="interactions" value="289"/>
</dbReference>
<name>A0A286UP51_9AGAM</name>
<dbReference type="InParanoid" id="A0A286UP51"/>
<feature type="compositionally biased region" description="Polar residues" evidence="6">
    <location>
        <begin position="241"/>
        <end position="258"/>
    </location>
</feature>
<feature type="compositionally biased region" description="Low complexity" evidence="6">
    <location>
        <begin position="165"/>
        <end position="175"/>
    </location>
</feature>
<keyword evidence="1" id="KW-0343">GTPase activation</keyword>
<dbReference type="EMBL" id="NBII01000003">
    <property type="protein sequence ID" value="PAV21350.1"/>
    <property type="molecule type" value="Genomic_DNA"/>
</dbReference>
<feature type="region of interest" description="Disordered" evidence="6">
    <location>
        <begin position="225"/>
        <end position="265"/>
    </location>
</feature>
<evidence type="ECO:0000259" key="7">
    <source>
        <dbReference type="PROSITE" id="PS50115"/>
    </source>
</evidence>
<dbReference type="GO" id="GO:0000139">
    <property type="term" value="C:Golgi membrane"/>
    <property type="evidence" value="ECO:0007669"/>
    <property type="project" value="TreeGrafter"/>
</dbReference>
<dbReference type="CDD" id="cd08830">
    <property type="entry name" value="ArfGap_ArfGap1"/>
    <property type="match status" value="1"/>
</dbReference>
<comment type="caution">
    <text evidence="8">The sequence shown here is derived from an EMBL/GenBank/DDBJ whole genome shotgun (WGS) entry which is preliminary data.</text>
</comment>
<evidence type="ECO:0000256" key="2">
    <source>
        <dbReference type="ARBA" id="ARBA00022723"/>
    </source>
</evidence>
<dbReference type="AlphaFoldDB" id="A0A286UP51"/>
<dbReference type="InterPro" id="IPR001164">
    <property type="entry name" value="ArfGAP_dom"/>
</dbReference>
<evidence type="ECO:0000256" key="5">
    <source>
        <dbReference type="PROSITE-ProRule" id="PRU00288"/>
    </source>
</evidence>
<dbReference type="PROSITE" id="PS50115">
    <property type="entry name" value="ARFGAP"/>
    <property type="match status" value="1"/>
</dbReference>
<dbReference type="PANTHER" id="PTHR46395:SF1">
    <property type="entry name" value="ADP-RIBOSYLATION FACTOR GTPASE-ACTIVATING PROTEIN 1"/>
    <property type="match status" value="1"/>
</dbReference>
<dbReference type="GO" id="GO:0005096">
    <property type="term" value="F:GTPase activator activity"/>
    <property type="evidence" value="ECO:0007669"/>
    <property type="project" value="UniProtKB-KW"/>
</dbReference>
<keyword evidence="4" id="KW-0862">Zinc</keyword>
<dbReference type="SUPFAM" id="SSF57863">
    <property type="entry name" value="ArfGap/RecO-like zinc finger"/>
    <property type="match status" value="1"/>
</dbReference>